<proteinExistence type="predicted"/>
<evidence type="ECO:0000256" key="1">
    <source>
        <dbReference type="ARBA" id="ARBA00022857"/>
    </source>
</evidence>
<dbReference type="Gene3D" id="3.90.180.10">
    <property type="entry name" value="Medium-chain alcohol dehydrogenases, catalytic domain"/>
    <property type="match status" value="1"/>
</dbReference>
<dbReference type="Gene3D" id="3.40.50.720">
    <property type="entry name" value="NAD(P)-binding Rossmann-like Domain"/>
    <property type="match status" value="1"/>
</dbReference>
<reference evidence="4" key="1">
    <citation type="submission" date="2022-01" db="EMBL/GenBank/DDBJ databases">
        <authorList>
            <person name="Jo J.-H."/>
            <person name="Im W.-T."/>
        </authorList>
    </citation>
    <scope>NUCLEOTIDE SEQUENCE</scope>
    <source>
        <strain evidence="4">I2-34</strain>
    </source>
</reference>
<feature type="region of interest" description="Disordered" evidence="2">
    <location>
        <begin position="9"/>
        <end position="28"/>
    </location>
</feature>
<evidence type="ECO:0000313" key="4">
    <source>
        <dbReference type="EMBL" id="MCG2620845.1"/>
    </source>
</evidence>
<dbReference type="Pfam" id="PF08240">
    <property type="entry name" value="ADH_N"/>
    <property type="match status" value="1"/>
</dbReference>
<dbReference type="CDD" id="cd05289">
    <property type="entry name" value="MDR_like_2"/>
    <property type="match status" value="1"/>
</dbReference>
<dbReference type="PANTHER" id="PTHR44154:SF1">
    <property type="entry name" value="QUINONE OXIDOREDUCTASE"/>
    <property type="match status" value="1"/>
</dbReference>
<dbReference type="PANTHER" id="PTHR44154">
    <property type="entry name" value="QUINONE OXIDOREDUCTASE"/>
    <property type="match status" value="1"/>
</dbReference>
<keyword evidence="5" id="KW-1185">Reference proteome</keyword>
<accession>A0ABS9L2H7</accession>
<dbReference type="InterPro" id="IPR011032">
    <property type="entry name" value="GroES-like_sf"/>
</dbReference>
<dbReference type="RefSeq" id="WP_237817930.1">
    <property type="nucleotide sequence ID" value="NZ_JAKLTQ010000001.1"/>
</dbReference>
<dbReference type="InterPro" id="IPR051603">
    <property type="entry name" value="Zinc-ADH_QOR/CCCR"/>
</dbReference>
<evidence type="ECO:0000256" key="2">
    <source>
        <dbReference type="SAM" id="MobiDB-lite"/>
    </source>
</evidence>
<dbReference type="Pfam" id="PF13602">
    <property type="entry name" value="ADH_zinc_N_2"/>
    <property type="match status" value="1"/>
</dbReference>
<dbReference type="InterPro" id="IPR020843">
    <property type="entry name" value="ER"/>
</dbReference>
<gene>
    <name evidence="4" type="ORF">LVY72_02830</name>
</gene>
<dbReference type="InterPro" id="IPR036291">
    <property type="entry name" value="NAD(P)-bd_dom_sf"/>
</dbReference>
<evidence type="ECO:0000259" key="3">
    <source>
        <dbReference type="SMART" id="SM00829"/>
    </source>
</evidence>
<name>A0ABS9L2H7_9MICC</name>
<protein>
    <submittedName>
        <fullName evidence="4">NADP-dependent oxidoreductase</fullName>
    </submittedName>
</protein>
<dbReference type="SMART" id="SM00829">
    <property type="entry name" value="PKS_ER"/>
    <property type="match status" value="1"/>
</dbReference>
<dbReference type="SUPFAM" id="SSF50129">
    <property type="entry name" value="GroES-like"/>
    <property type="match status" value="1"/>
</dbReference>
<dbReference type="InterPro" id="IPR013154">
    <property type="entry name" value="ADH-like_N"/>
</dbReference>
<evidence type="ECO:0000313" key="5">
    <source>
        <dbReference type="Proteomes" id="UP001165368"/>
    </source>
</evidence>
<feature type="domain" description="Enoyl reductase (ER)" evidence="3">
    <location>
        <begin position="10"/>
        <end position="308"/>
    </location>
</feature>
<dbReference type="Proteomes" id="UP001165368">
    <property type="component" value="Unassembled WGS sequence"/>
</dbReference>
<dbReference type="EMBL" id="JAKLTQ010000001">
    <property type="protein sequence ID" value="MCG2620845.1"/>
    <property type="molecule type" value="Genomic_DNA"/>
</dbReference>
<comment type="caution">
    <text evidence="4">The sequence shown here is derived from an EMBL/GenBank/DDBJ whole genome shotgun (WGS) entry which is preliminary data.</text>
</comment>
<organism evidence="4 5">
    <name type="scientific">Arthrobacter hankyongi</name>
    <dbReference type="NCBI Taxonomy" id="2904801"/>
    <lineage>
        <taxon>Bacteria</taxon>
        <taxon>Bacillati</taxon>
        <taxon>Actinomycetota</taxon>
        <taxon>Actinomycetes</taxon>
        <taxon>Micrococcales</taxon>
        <taxon>Micrococcaceae</taxon>
        <taxon>Arthrobacter</taxon>
    </lineage>
</organism>
<keyword evidence="1" id="KW-0521">NADP</keyword>
<dbReference type="SUPFAM" id="SSF51735">
    <property type="entry name" value="NAD(P)-binding Rossmann-fold domains"/>
    <property type="match status" value="1"/>
</dbReference>
<sequence length="310" mass="32586">MKAIGVTEFGGPEALHVHDLPDPHPGPGEARLRVAAASVNPTDTVVRTGVRGRGDQQPPHIPGMDAAGVVDEVGEGSRWQVGDLVMAIALPFGEHRGAYAEYLVGPDDSMARSPAGMDFPHAATLPMNGLTAMQILERLDLRPGQVLAVTGAAGTLGNYLVQLAKHAGLTVVADAAEHDRILVAGLGPDHIVRRGDDVAERIRELFPDGVDGLADAAVLLGKAAPAVKDDGGIAAVREWHDAEPGRGITVHPIRVALEYHSGEKLDRIRALAEEGVLIPRVAVTLPAEEAAEAHRRLEAGGLRGRIVLTF</sequence>